<proteinExistence type="inferred from homology"/>
<dbReference type="InterPro" id="IPR036388">
    <property type="entry name" value="WH-like_DNA-bd_sf"/>
</dbReference>
<dbReference type="Gene3D" id="1.10.10.10">
    <property type="entry name" value="Winged helix-like DNA-binding domain superfamily/Winged helix DNA-binding domain"/>
    <property type="match status" value="1"/>
</dbReference>
<sequence>MSEINLTGFDESTNNEAETLARAKAGDERAFAALVKEASGRMWSVCLSITGNKHDAEDAMQNALTAAWQNLHRFDGKARFSTWAYRIASNAALQIVRKRRELPDDEAGMDEVAPGSSVDEQVTASIVVREALSQLPDEFREALVLREYGGLSYQDIADQQGIPIQTVKSRINRARAKLLEALRESGVGQDF</sequence>
<dbReference type="EMBL" id="CP046452">
    <property type="protein sequence ID" value="QGU01400.1"/>
    <property type="molecule type" value="Genomic_DNA"/>
</dbReference>
<evidence type="ECO:0000256" key="5">
    <source>
        <dbReference type="ARBA" id="ARBA00023163"/>
    </source>
</evidence>
<evidence type="ECO:0000259" key="6">
    <source>
        <dbReference type="Pfam" id="PF04542"/>
    </source>
</evidence>
<feature type="domain" description="RNA polymerase sigma-70 region 2" evidence="6">
    <location>
        <begin position="34"/>
        <end position="100"/>
    </location>
</feature>
<dbReference type="InterPro" id="IPR013324">
    <property type="entry name" value="RNA_pol_sigma_r3/r4-like"/>
</dbReference>
<dbReference type="GO" id="GO:0016987">
    <property type="term" value="F:sigma factor activity"/>
    <property type="evidence" value="ECO:0007669"/>
    <property type="project" value="UniProtKB-KW"/>
</dbReference>
<reference evidence="9" key="1">
    <citation type="submission" date="2019-11" db="EMBL/GenBank/DDBJ databases">
        <title>Complete genome sequence of Corynebacterium kalinowskii 1959, a novel Corynebacterium species isolated from soil of a small paddock in Vilsendorf, Germany.</title>
        <authorList>
            <person name="Schaffert L."/>
            <person name="Ruwe M."/>
            <person name="Milse J."/>
            <person name="Hanuschka K."/>
            <person name="Ortseifen V."/>
            <person name="Droste J."/>
            <person name="Brandt D."/>
            <person name="Schlueter L."/>
            <person name="Kutter Y."/>
            <person name="Vinke S."/>
            <person name="Viehoefer P."/>
            <person name="Jacob L."/>
            <person name="Luebke N.-C."/>
            <person name="Schulte-Berndt E."/>
            <person name="Hain C."/>
            <person name="Linder M."/>
            <person name="Schmidt P."/>
            <person name="Wollenschlaeger L."/>
            <person name="Luttermann T."/>
            <person name="Thieme E."/>
            <person name="Hassa J."/>
            <person name="Haak M."/>
            <person name="Wittchen M."/>
            <person name="Mentz A."/>
            <person name="Persicke M."/>
            <person name="Busche T."/>
            <person name="Ruckert C."/>
        </authorList>
    </citation>
    <scope>NUCLEOTIDE SEQUENCE [LARGE SCALE GENOMIC DNA]</scope>
    <source>
        <strain evidence="9">1959</strain>
    </source>
</reference>
<dbReference type="SUPFAM" id="SSF88659">
    <property type="entry name" value="Sigma3 and sigma4 domains of RNA polymerase sigma factors"/>
    <property type="match status" value="1"/>
</dbReference>
<evidence type="ECO:0000313" key="9">
    <source>
        <dbReference type="Proteomes" id="UP000427071"/>
    </source>
</evidence>
<dbReference type="AlphaFoldDB" id="A0A6B8VVR8"/>
<dbReference type="PANTHER" id="PTHR43133">
    <property type="entry name" value="RNA POLYMERASE ECF-TYPE SIGMA FACTO"/>
    <property type="match status" value="1"/>
</dbReference>
<evidence type="ECO:0000313" key="8">
    <source>
        <dbReference type="EMBL" id="QGU01400.1"/>
    </source>
</evidence>
<protein>
    <submittedName>
        <fullName evidence="8">ECF RNA polymerase sigma factor SigW</fullName>
    </submittedName>
</protein>
<gene>
    <name evidence="8" type="primary">sigW</name>
    <name evidence="8" type="ORF">CKALI_02555</name>
</gene>
<keyword evidence="2" id="KW-0805">Transcription regulation</keyword>
<keyword evidence="9" id="KW-1185">Reference proteome</keyword>
<dbReference type="RefSeq" id="WP_156191804.1">
    <property type="nucleotide sequence ID" value="NZ_CP046452.1"/>
</dbReference>
<dbReference type="InterPro" id="IPR013325">
    <property type="entry name" value="RNA_pol_sigma_r2"/>
</dbReference>
<accession>A0A6B8VVR8</accession>
<dbReference type="InterPro" id="IPR007627">
    <property type="entry name" value="RNA_pol_sigma70_r2"/>
</dbReference>
<keyword evidence="4" id="KW-0238">DNA-binding</keyword>
<feature type="domain" description="RNA polymerase sigma factor 70 region 4 type 2" evidence="7">
    <location>
        <begin position="128"/>
        <end position="178"/>
    </location>
</feature>
<evidence type="ECO:0000256" key="2">
    <source>
        <dbReference type="ARBA" id="ARBA00023015"/>
    </source>
</evidence>
<dbReference type="SUPFAM" id="SSF88946">
    <property type="entry name" value="Sigma2 domain of RNA polymerase sigma factors"/>
    <property type="match status" value="1"/>
</dbReference>
<dbReference type="Pfam" id="PF04542">
    <property type="entry name" value="Sigma70_r2"/>
    <property type="match status" value="1"/>
</dbReference>
<evidence type="ECO:0000256" key="1">
    <source>
        <dbReference type="ARBA" id="ARBA00010641"/>
    </source>
</evidence>
<dbReference type="PANTHER" id="PTHR43133:SF51">
    <property type="entry name" value="RNA POLYMERASE SIGMA FACTOR"/>
    <property type="match status" value="1"/>
</dbReference>
<dbReference type="Proteomes" id="UP000427071">
    <property type="component" value="Chromosome"/>
</dbReference>
<name>A0A6B8VVR8_9CORY</name>
<dbReference type="GO" id="GO:0003677">
    <property type="term" value="F:DNA binding"/>
    <property type="evidence" value="ECO:0007669"/>
    <property type="project" value="UniProtKB-KW"/>
</dbReference>
<dbReference type="Pfam" id="PF08281">
    <property type="entry name" value="Sigma70_r4_2"/>
    <property type="match status" value="1"/>
</dbReference>
<evidence type="ECO:0000259" key="7">
    <source>
        <dbReference type="Pfam" id="PF08281"/>
    </source>
</evidence>
<organism evidence="8 9">
    <name type="scientific">Corynebacterium kalinowskii</name>
    <dbReference type="NCBI Taxonomy" id="2675216"/>
    <lineage>
        <taxon>Bacteria</taxon>
        <taxon>Bacillati</taxon>
        <taxon>Actinomycetota</taxon>
        <taxon>Actinomycetes</taxon>
        <taxon>Mycobacteriales</taxon>
        <taxon>Corynebacteriaceae</taxon>
        <taxon>Corynebacterium</taxon>
    </lineage>
</organism>
<evidence type="ECO:0000256" key="4">
    <source>
        <dbReference type="ARBA" id="ARBA00023125"/>
    </source>
</evidence>
<dbReference type="NCBIfam" id="TIGR02937">
    <property type="entry name" value="sigma70-ECF"/>
    <property type="match status" value="1"/>
</dbReference>
<dbReference type="Gene3D" id="1.10.1740.10">
    <property type="match status" value="1"/>
</dbReference>
<evidence type="ECO:0000256" key="3">
    <source>
        <dbReference type="ARBA" id="ARBA00023082"/>
    </source>
</evidence>
<keyword evidence="5" id="KW-0804">Transcription</keyword>
<dbReference type="InterPro" id="IPR013249">
    <property type="entry name" value="RNA_pol_sigma70_r4_t2"/>
</dbReference>
<dbReference type="KEGG" id="ckw:CKALI_02555"/>
<dbReference type="CDD" id="cd06171">
    <property type="entry name" value="Sigma70_r4"/>
    <property type="match status" value="1"/>
</dbReference>
<keyword evidence="3" id="KW-0731">Sigma factor</keyword>
<dbReference type="GO" id="GO:0006352">
    <property type="term" value="P:DNA-templated transcription initiation"/>
    <property type="evidence" value="ECO:0007669"/>
    <property type="project" value="InterPro"/>
</dbReference>
<dbReference type="InterPro" id="IPR039425">
    <property type="entry name" value="RNA_pol_sigma-70-like"/>
</dbReference>
<dbReference type="InterPro" id="IPR014284">
    <property type="entry name" value="RNA_pol_sigma-70_dom"/>
</dbReference>
<comment type="similarity">
    <text evidence="1">Belongs to the sigma-70 factor family. ECF subfamily.</text>
</comment>